<evidence type="ECO:0000256" key="2">
    <source>
        <dbReference type="ARBA" id="ARBA00022448"/>
    </source>
</evidence>
<keyword evidence="4 7" id="KW-0812">Transmembrane</keyword>
<proteinExistence type="predicted"/>
<feature type="transmembrane region" description="Helical" evidence="7">
    <location>
        <begin position="309"/>
        <end position="332"/>
    </location>
</feature>
<evidence type="ECO:0000256" key="6">
    <source>
        <dbReference type="ARBA" id="ARBA00023136"/>
    </source>
</evidence>
<evidence type="ECO:0000256" key="5">
    <source>
        <dbReference type="ARBA" id="ARBA00022989"/>
    </source>
</evidence>
<evidence type="ECO:0000256" key="3">
    <source>
        <dbReference type="ARBA" id="ARBA00022475"/>
    </source>
</evidence>
<protein>
    <submittedName>
        <fullName evidence="8">Putative transporter</fullName>
    </submittedName>
</protein>
<keyword evidence="2" id="KW-0813">Transport</keyword>
<evidence type="ECO:0000313" key="8">
    <source>
        <dbReference type="EMBL" id="RCK79538.1"/>
    </source>
</evidence>
<feature type="transmembrane region" description="Helical" evidence="7">
    <location>
        <begin position="369"/>
        <end position="388"/>
    </location>
</feature>
<dbReference type="InterPro" id="IPR036259">
    <property type="entry name" value="MFS_trans_sf"/>
</dbReference>
<evidence type="ECO:0000256" key="7">
    <source>
        <dbReference type="SAM" id="Phobius"/>
    </source>
</evidence>
<name>A0A367ZN32_9BACT</name>
<dbReference type="SUPFAM" id="SSF103473">
    <property type="entry name" value="MFS general substrate transporter"/>
    <property type="match status" value="1"/>
</dbReference>
<organism evidence="8 9">
    <name type="scientific">Candidatus Ozemobacter sibiricus</name>
    <dbReference type="NCBI Taxonomy" id="2268124"/>
    <lineage>
        <taxon>Bacteria</taxon>
        <taxon>Candidatus Ozemobacteria</taxon>
        <taxon>Candidatus Ozemobacterales</taxon>
        <taxon>Candidatus Ozemobacteraceae</taxon>
        <taxon>Candidatus Ozemobacter</taxon>
    </lineage>
</organism>
<keyword evidence="3" id="KW-1003">Cell membrane</keyword>
<feature type="transmembrane region" description="Helical" evidence="7">
    <location>
        <begin position="286"/>
        <end position="303"/>
    </location>
</feature>
<dbReference type="CDD" id="cd06173">
    <property type="entry name" value="MFS_MefA_like"/>
    <property type="match status" value="1"/>
</dbReference>
<feature type="transmembrane region" description="Helical" evidence="7">
    <location>
        <begin position="76"/>
        <end position="94"/>
    </location>
</feature>
<feature type="transmembrane region" description="Helical" evidence="7">
    <location>
        <begin position="261"/>
        <end position="279"/>
    </location>
</feature>
<dbReference type="InterPro" id="IPR010290">
    <property type="entry name" value="TM_effector"/>
</dbReference>
<sequence length="405" mass="42838">MGLSILRNQRDFRLLWLAQLVTFIGDGIFNTAMVWWLIQKTGSGSLVGLIMSVSFLPAILIGPFAGTLADRLPARLLLIGADLLRAGLVVFFAWLARLEALAVEHLFVLCGLLATAGVFHSPTTLTVIPRVVPAAHLEEAMALHTIVRDIAKLAGPAIGGMIIARWSVTEAFASHAGCLLFSALCVAMMAIGPRPTPETREGVLEQLLAGFRYVKSQSVLLSVLTGFGLLNLFVVPIIVLLPLSVATVFRLGSFELGLSEGTLAFGSVVTGLLFPQLFGAIRTSVLLVRIVGFSGLLFLGFAVNPLYGLFLAGLFLLGGCFTGVNVAVLTLFQRAVAPEMKGRFFALVEVICYALFPIALAATGALADAIGVPGCYAICGIGTLALTVRFARIPGLASIDERGEA</sequence>
<dbReference type="Pfam" id="PF05977">
    <property type="entry name" value="MFS_3"/>
    <property type="match status" value="1"/>
</dbReference>
<feature type="transmembrane region" description="Helical" evidence="7">
    <location>
        <begin position="106"/>
        <end position="128"/>
    </location>
</feature>
<feature type="transmembrane region" description="Helical" evidence="7">
    <location>
        <begin position="344"/>
        <end position="363"/>
    </location>
</feature>
<dbReference type="GO" id="GO:0005886">
    <property type="term" value="C:plasma membrane"/>
    <property type="evidence" value="ECO:0007669"/>
    <property type="project" value="UniProtKB-SubCell"/>
</dbReference>
<gene>
    <name evidence="8" type="ORF">OZSIB_4292</name>
</gene>
<keyword evidence="6 7" id="KW-0472">Membrane</keyword>
<dbReference type="PANTHER" id="PTHR23513:SF11">
    <property type="entry name" value="STAPHYLOFERRIN A TRANSPORTER"/>
    <property type="match status" value="1"/>
</dbReference>
<reference evidence="8 9" key="1">
    <citation type="submission" date="2018-05" db="EMBL/GenBank/DDBJ databases">
        <title>A metagenomic window into the 2 km-deep terrestrial subsurface aquifer revealed taxonomically and functionally diverse microbial community comprising novel uncultured bacterial lineages.</title>
        <authorList>
            <person name="Kadnikov V.V."/>
            <person name="Mardanov A.V."/>
            <person name="Beletsky A.V."/>
            <person name="Banks D."/>
            <person name="Pimenov N.V."/>
            <person name="Frank Y.A."/>
            <person name="Karnachuk O.V."/>
            <person name="Ravin N.V."/>
        </authorList>
    </citation>
    <scope>NUCLEOTIDE SEQUENCE [LARGE SCALE GENOMIC DNA]</scope>
    <source>
        <strain evidence="8">BY5</strain>
    </source>
</reference>
<dbReference type="Gene3D" id="1.20.1250.20">
    <property type="entry name" value="MFS general substrate transporter like domains"/>
    <property type="match status" value="1"/>
</dbReference>
<dbReference type="EMBL" id="QOQW01000012">
    <property type="protein sequence ID" value="RCK79538.1"/>
    <property type="molecule type" value="Genomic_DNA"/>
</dbReference>
<evidence type="ECO:0000313" key="9">
    <source>
        <dbReference type="Proteomes" id="UP000252355"/>
    </source>
</evidence>
<feature type="transmembrane region" description="Helical" evidence="7">
    <location>
        <begin position="44"/>
        <end position="64"/>
    </location>
</feature>
<evidence type="ECO:0000256" key="4">
    <source>
        <dbReference type="ARBA" id="ARBA00022692"/>
    </source>
</evidence>
<dbReference type="PANTHER" id="PTHR23513">
    <property type="entry name" value="INTEGRAL MEMBRANE EFFLUX PROTEIN-RELATED"/>
    <property type="match status" value="1"/>
</dbReference>
<comment type="caution">
    <text evidence="8">The sequence shown here is derived from an EMBL/GenBank/DDBJ whole genome shotgun (WGS) entry which is preliminary data.</text>
</comment>
<comment type="subcellular location">
    <subcellularLocation>
        <location evidence="1">Cell membrane</location>
        <topology evidence="1">Multi-pass membrane protein</topology>
    </subcellularLocation>
</comment>
<feature type="transmembrane region" description="Helical" evidence="7">
    <location>
        <begin position="172"/>
        <end position="191"/>
    </location>
</feature>
<dbReference type="Proteomes" id="UP000252355">
    <property type="component" value="Unassembled WGS sequence"/>
</dbReference>
<keyword evidence="5 7" id="KW-1133">Transmembrane helix</keyword>
<feature type="transmembrane region" description="Helical" evidence="7">
    <location>
        <begin position="219"/>
        <end position="241"/>
    </location>
</feature>
<feature type="transmembrane region" description="Helical" evidence="7">
    <location>
        <begin position="12"/>
        <end position="38"/>
    </location>
</feature>
<dbReference type="AlphaFoldDB" id="A0A367ZN32"/>
<accession>A0A367ZN32</accession>
<evidence type="ECO:0000256" key="1">
    <source>
        <dbReference type="ARBA" id="ARBA00004651"/>
    </source>
</evidence>